<evidence type="ECO:0008006" key="4">
    <source>
        <dbReference type="Google" id="ProtNLM"/>
    </source>
</evidence>
<accession>A0A518K8K5</accession>
<keyword evidence="1" id="KW-0812">Transmembrane</keyword>
<name>A0A518K8K5_9BACT</name>
<gene>
    <name evidence="2" type="ORF">Spa11_23280</name>
</gene>
<sequence>MLRVAVVIDTEKDTLPTLRTRTLHWRQEAPNLLCDQGRAELAAALRVLVTEERLAGCQVSLAISSTLCVNRATTGATARVEQEISDVRERSQLYLALGPGPKTTAIARKHIDARHEHALVTVTNQRTLALLVEASQSAGLVVDVVESALVSLSRLHGVLEADCDSAAILAQLDEGRFEIGVARAGQLLLEYRPSLDSKSDRLGQVVDDHHDRLHRFCQRQYGATPSDLDRMWLVGEPSEVKVAKPQTKLGLKTGVLPMDRLGDFWNLADPGVITAEMGATLGLALRGRFDETGVSPNLMDEIHAQAKEPIRPFLIRAAAPIAAALLLATGLWLFNLQQESQLTTLRARVQAAKPGHLRGQKLSNELANAALEIEQLTRLEEVTPERRVTPLVQGVGYCLPDDVWLKELKFDDRGSATVLGASYTEESVYEFVRYLDEAPTYHDVALRGTGVEQTPQGPATSFGVDIKLAPAMAAPKRGGK</sequence>
<feature type="transmembrane region" description="Helical" evidence="1">
    <location>
        <begin position="313"/>
        <end position="334"/>
    </location>
</feature>
<dbReference type="Proteomes" id="UP000316426">
    <property type="component" value="Chromosome"/>
</dbReference>
<evidence type="ECO:0000256" key="1">
    <source>
        <dbReference type="SAM" id="Phobius"/>
    </source>
</evidence>
<dbReference type="Pfam" id="PF05137">
    <property type="entry name" value="PilN"/>
    <property type="match status" value="1"/>
</dbReference>
<protein>
    <recommendedName>
        <fullName evidence="4">Fimbrial assembly protein (PilN)</fullName>
    </recommendedName>
</protein>
<dbReference type="InterPro" id="IPR007813">
    <property type="entry name" value="PilN"/>
</dbReference>
<evidence type="ECO:0000313" key="3">
    <source>
        <dbReference type="Proteomes" id="UP000316426"/>
    </source>
</evidence>
<dbReference type="KEGG" id="bmei:Spa11_23280"/>
<evidence type="ECO:0000313" key="2">
    <source>
        <dbReference type="EMBL" id="QDV74128.1"/>
    </source>
</evidence>
<dbReference type="EMBL" id="CP036349">
    <property type="protein sequence ID" value="QDV74128.1"/>
    <property type="molecule type" value="Genomic_DNA"/>
</dbReference>
<organism evidence="2 3">
    <name type="scientific">Botrimarina mediterranea</name>
    <dbReference type="NCBI Taxonomy" id="2528022"/>
    <lineage>
        <taxon>Bacteria</taxon>
        <taxon>Pseudomonadati</taxon>
        <taxon>Planctomycetota</taxon>
        <taxon>Planctomycetia</taxon>
        <taxon>Pirellulales</taxon>
        <taxon>Lacipirellulaceae</taxon>
        <taxon>Botrimarina</taxon>
    </lineage>
</organism>
<proteinExistence type="predicted"/>
<keyword evidence="1" id="KW-1133">Transmembrane helix</keyword>
<dbReference type="AlphaFoldDB" id="A0A518K8K5"/>
<reference evidence="2 3" key="1">
    <citation type="submission" date="2019-02" db="EMBL/GenBank/DDBJ databases">
        <title>Deep-cultivation of Planctomycetes and their phenomic and genomic characterization uncovers novel biology.</title>
        <authorList>
            <person name="Wiegand S."/>
            <person name="Jogler M."/>
            <person name="Boedeker C."/>
            <person name="Pinto D."/>
            <person name="Vollmers J."/>
            <person name="Rivas-Marin E."/>
            <person name="Kohn T."/>
            <person name="Peeters S.H."/>
            <person name="Heuer A."/>
            <person name="Rast P."/>
            <person name="Oberbeckmann S."/>
            <person name="Bunk B."/>
            <person name="Jeske O."/>
            <person name="Meyerdierks A."/>
            <person name="Storesund J.E."/>
            <person name="Kallscheuer N."/>
            <person name="Luecker S."/>
            <person name="Lage O.M."/>
            <person name="Pohl T."/>
            <person name="Merkel B.J."/>
            <person name="Hornburger P."/>
            <person name="Mueller R.-W."/>
            <person name="Bruemmer F."/>
            <person name="Labrenz M."/>
            <person name="Spormann A.M."/>
            <person name="Op den Camp H."/>
            <person name="Overmann J."/>
            <person name="Amann R."/>
            <person name="Jetten M.S.M."/>
            <person name="Mascher T."/>
            <person name="Medema M.H."/>
            <person name="Devos D.P."/>
            <person name="Kaster A.-K."/>
            <person name="Ovreas L."/>
            <person name="Rohde M."/>
            <person name="Galperin M.Y."/>
            <person name="Jogler C."/>
        </authorList>
    </citation>
    <scope>NUCLEOTIDE SEQUENCE [LARGE SCALE GENOMIC DNA]</scope>
    <source>
        <strain evidence="2 3">Spa11</strain>
    </source>
</reference>
<keyword evidence="1" id="KW-0472">Membrane</keyword>
<keyword evidence="3" id="KW-1185">Reference proteome</keyword>